<keyword evidence="1" id="KW-0732">Signal</keyword>
<dbReference type="Gene3D" id="3.40.50.1820">
    <property type="entry name" value="alpha/beta hydrolase"/>
    <property type="match status" value="1"/>
</dbReference>
<dbReference type="InterPro" id="IPR029058">
    <property type="entry name" value="AB_hydrolase_fold"/>
</dbReference>
<dbReference type="PANTHER" id="PTHR43037">
    <property type="entry name" value="UNNAMED PRODUCT-RELATED"/>
    <property type="match status" value="1"/>
</dbReference>
<feature type="compositionally biased region" description="Low complexity" evidence="2">
    <location>
        <begin position="381"/>
        <end position="394"/>
    </location>
</feature>
<feature type="compositionally biased region" description="Basic and acidic residues" evidence="2">
    <location>
        <begin position="395"/>
        <end position="412"/>
    </location>
</feature>
<reference evidence="3" key="1">
    <citation type="submission" date="2023-10" db="EMBL/GenBank/DDBJ databases">
        <authorList>
            <person name="Chen Y."/>
            <person name="Shah S."/>
            <person name="Dougan E. K."/>
            <person name="Thang M."/>
            <person name="Chan C."/>
        </authorList>
    </citation>
    <scope>NUCLEOTIDE SEQUENCE [LARGE SCALE GENOMIC DNA]</scope>
</reference>
<name>A0ABN9XBJ1_9DINO</name>
<protein>
    <recommendedName>
        <fullName evidence="5">Feruloyl esterase</fullName>
    </recommendedName>
</protein>
<dbReference type="EMBL" id="CAUYUJ010020259">
    <property type="protein sequence ID" value="CAK0896919.1"/>
    <property type="molecule type" value="Genomic_DNA"/>
</dbReference>
<feature type="region of interest" description="Disordered" evidence="2">
    <location>
        <begin position="381"/>
        <end position="449"/>
    </location>
</feature>
<proteinExistence type="predicted"/>
<dbReference type="PANTHER" id="PTHR43037:SF4">
    <property type="entry name" value="PEPTIDASE S9 PROLYL OLIGOPEPTIDASE CATALYTIC DOMAIN-CONTAINING PROTEIN"/>
    <property type="match status" value="1"/>
</dbReference>
<sequence length="449" mass="49636">MPASAWDSLIVKCGPCKAPGCQYRAVRGSEYCCRYCQHAACPDSADVARECCPRSPDGHEPECPRLKRCVLQRSWWELFQCDQSYDEEAACLVVPPDNFESLSAPSPVLLFLSGNGHVNDREDFLWGCVDTLLRNPEVQSKFFVVAPKPTTSCGLLRYTGDGWKKSWAEDAVWAFFTEVLRRLGPSQVDPARLYSTGLSLGAAGVWHLAVTFGHYMAAVAPISGGCGWPGNSWPEDAGPDPIVKARLEALPIRAYQIDVDTRAGNPERDMTWLCWDVEEERAELCLPGVDPGTTVEVKTRCWQRRAGAPWDLWMPVGPLQDHSFWSRWGGDSHCLWTRVYPFPEWGLAEFLLRHSTPKARQWRFDDPPLLVDTTELRRQQEAAWAEEAAAGPQARAREAVGADGAADEHDHAATGQPPRPVAASEAKKARVAQEAPEALGPEADAARAA</sequence>
<dbReference type="SUPFAM" id="SSF53474">
    <property type="entry name" value="alpha/beta-Hydrolases"/>
    <property type="match status" value="1"/>
</dbReference>
<keyword evidence="4" id="KW-1185">Reference proteome</keyword>
<evidence type="ECO:0000313" key="4">
    <source>
        <dbReference type="Proteomes" id="UP001189429"/>
    </source>
</evidence>
<gene>
    <name evidence="3" type="ORF">PCOR1329_LOCUS75247</name>
</gene>
<organism evidence="3 4">
    <name type="scientific">Prorocentrum cordatum</name>
    <dbReference type="NCBI Taxonomy" id="2364126"/>
    <lineage>
        <taxon>Eukaryota</taxon>
        <taxon>Sar</taxon>
        <taxon>Alveolata</taxon>
        <taxon>Dinophyceae</taxon>
        <taxon>Prorocentrales</taxon>
        <taxon>Prorocentraceae</taxon>
        <taxon>Prorocentrum</taxon>
    </lineage>
</organism>
<evidence type="ECO:0000313" key="3">
    <source>
        <dbReference type="EMBL" id="CAK0896919.1"/>
    </source>
</evidence>
<evidence type="ECO:0000256" key="2">
    <source>
        <dbReference type="SAM" id="MobiDB-lite"/>
    </source>
</evidence>
<comment type="caution">
    <text evidence="3">The sequence shown here is derived from an EMBL/GenBank/DDBJ whole genome shotgun (WGS) entry which is preliminary data.</text>
</comment>
<accession>A0ABN9XBJ1</accession>
<dbReference type="InterPro" id="IPR050955">
    <property type="entry name" value="Plant_Biomass_Hydrol_Est"/>
</dbReference>
<dbReference type="Proteomes" id="UP001189429">
    <property type="component" value="Unassembled WGS sequence"/>
</dbReference>
<evidence type="ECO:0008006" key="5">
    <source>
        <dbReference type="Google" id="ProtNLM"/>
    </source>
</evidence>
<evidence type="ECO:0000256" key="1">
    <source>
        <dbReference type="ARBA" id="ARBA00022729"/>
    </source>
</evidence>